<sequence>MGHIIKDMLRIGEAMVEADTEAKGNAFEDDIDSTNKLLTAEDLSIEDAL</sequence>
<dbReference type="EMBL" id="LUGG01000010">
    <property type="protein sequence ID" value="OBZ71827.1"/>
    <property type="molecule type" value="Genomic_DNA"/>
</dbReference>
<accession>A0A1C7M5N5</accession>
<name>A0A1C7M5N5_GRIFR</name>
<reference evidence="1 2" key="1">
    <citation type="submission" date="2016-03" db="EMBL/GenBank/DDBJ databases">
        <title>Whole genome sequencing of Grifola frondosa 9006-11.</title>
        <authorList>
            <person name="Min B."/>
            <person name="Park H."/>
            <person name="Kim J.-G."/>
            <person name="Cho H."/>
            <person name="Oh Y.-L."/>
            <person name="Kong W.-S."/>
            <person name="Choi I.-G."/>
        </authorList>
    </citation>
    <scope>NUCLEOTIDE SEQUENCE [LARGE SCALE GENOMIC DNA]</scope>
    <source>
        <strain evidence="1 2">9006-11</strain>
    </source>
</reference>
<comment type="caution">
    <text evidence="1">The sequence shown here is derived from an EMBL/GenBank/DDBJ whole genome shotgun (WGS) entry which is preliminary data.</text>
</comment>
<dbReference type="AlphaFoldDB" id="A0A1C7M5N5"/>
<proteinExistence type="predicted"/>
<keyword evidence="2" id="KW-1185">Reference proteome</keyword>
<dbReference type="Proteomes" id="UP000092993">
    <property type="component" value="Unassembled WGS sequence"/>
</dbReference>
<protein>
    <submittedName>
        <fullName evidence="1">Uncharacterized protein</fullName>
    </submittedName>
</protein>
<evidence type="ECO:0000313" key="1">
    <source>
        <dbReference type="EMBL" id="OBZ71827.1"/>
    </source>
</evidence>
<evidence type="ECO:0000313" key="2">
    <source>
        <dbReference type="Proteomes" id="UP000092993"/>
    </source>
</evidence>
<gene>
    <name evidence="1" type="ORF">A0H81_08222</name>
</gene>
<organism evidence="1 2">
    <name type="scientific">Grifola frondosa</name>
    <name type="common">Maitake</name>
    <name type="synonym">Polyporus frondosus</name>
    <dbReference type="NCBI Taxonomy" id="5627"/>
    <lineage>
        <taxon>Eukaryota</taxon>
        <taxon>Fungi</taxon>
        <taxon>Dikarya</taxon>
        <taxon>Basidiomycota</taxon>
        <taxon>Agaricomycotina</taxon>
        <taxon>Agaricomycetes</taxon>
        <taxon>Polyporales</taxon>
        <taxon>Grifolaceae</taxon>
        <taxon>Grifola</taxon>
    </lineage>
</organism>